<dbReference type="EMBL" id="JACGWJ010000026">
    <property type="protein sequence ID" value="KAL0313493.1"/>
    <property type="molecule type" value="Genomic_DNA"/>
</dbReference>
<name>A0AAW2L653_SESRA</name>
<dbReference type="InterPro" id="IPR000477">
    <property type="entry name" value="RT_dom"/>
</dbReference>
<evidence type="ECO:0000259" key="1">
    <source>
        <dbReference type="Pfam" id="PF00078"/>
    </source>
</evidence>
<dbReference type="PANTHER" id="PTHR31635:SF196">
    <property type="entry name" value="REVERSE TRANSCRIPTASE DOMAIN-CONTAINING PROTEIN-RELATED"/>
    <property type="match status" value="1"/>
</dbReference>
<accession>A0AAW2L653</accession>
<sequence length="342" mass="39853">MPEFLRRQLDHLTTTHLLLLEATRDTSHKQRRKLFRSEAMWTRSAECEAIIQDLWNYNAYEDCPKRRRLRSELEEYLSHEEILWKQRGKAQWLAEGNRNTPYFHTRASARKYKNSISRLRDKNGEWCITHEGIQQIISSYFADLFQTSFPSEEAMERVIRGMPARVSENMNDTLIQPFLADEVKFAISQMDPYKSPGPDGMSSAFYHKYWHIIGPEVTSFVLDFLNHSYFDTMFNYAYIVLIPKCASPENMNYFKPISLCNINYKIGSKLIDNCLKPLLPTIVSESQSAFVPGRLITDNILVAYELNCYLAHKTWGSVGHAALKLDLSKAYDRVEWIFLGGF</sequence>
<feature type="domain" description="Reverse transcriptase" evidence="1">
    <location>
        <begin position="251"/>
        <end position="336"/>
    </location>
</feature>
<dbReference type="Pfam" id="PF00078">
    <property type="entry name" value="RVT_1"/>
    <property type="match status" value="1"/>
</dbReference>
<evidence type="ECO:0000313" key="2">
    <source>
        <dbReference type="EMBL" id="KAL0313493.1"/>
    </source>
</evidence>
<comment type="caution">
    <text evidence="2">The sequence shown here is derived from an EMBL/GenBank/DDBJ whole genome shotgun (WGS) entry which is preliminary data.</text>
</comment>
<proteinExistence type="predicted"/>
<reference evidence="2" key="2">
    <citation type="journal article" date="2024" name="Plant">
        <title>Genomic evolution and insights into agronomic trait innovations of Sesamum species.</title>
        <authorList>
            <person name="Miao H."/>
            <person name="Wang L."/>
            <person name="Qu L."/>
            <person name="Liu H."/>
            <person name="Sun Y."/>
            <person name="Le M."/>
            <person name="Wang Q."/>
            <person name="Wei S."/>
            <person name="Zheng Y."/>
            <person name="Lin W."/>
            <person name="Duan Y."/>
            <person name="Cao H."/>
            <person name="Xiong S."/>
            <person name="Wang X."/>
            <person name="Wei L."/>
            <person name="Li C."/>
            <person name="Ma Q."/>
            <person name="Ju M."/>
            <person name="Zhao R."/>
            <person name="Li G."/>
            <person name="Mu C."/>
            <person name="Tian Q."/>
            <person name="Mei H."/>
            <person name="Zhang T."/>
            <person name="Gao T."/>
            <person name="Zhang H."/>
        </authorList>
    </citation>
    <scope>NUCLEOTIDE SEQUENCE</scope>
    <source>
        <strain evidence="2">G02</strain>
    </source>
</reference>
<gene>
    <name evidence="2" type="ORF">Sradi_5748600</name>
</gene>
<reference evidence="2" key="1">
    <citation type="submission" date="2020-06" db="EMBL/GenBank/DDBJ databases">
        <authorList>
            <person name="Li T."/>
            <person name="Hu X."/>
            <person name="Zhang T."/>
            <person name="Song X."/>
            <person name="Zhang H."/>
            <person name="Dai N."/>
            <person name="Sheng W."/>
            <person name="Hou X."/>
            <person name="Wei L."/>
        </authorList>
    </citation>
    <scope>NUCLEOTIDE SEQUENCE</scope>
    <source>
        <strain evidence="2">G02</strain>
        <tissue evidence="2">Leaf</tissue>
    </source>
</reference>
<dbReference type="AlphaFoldDB" id="A0AAW2L653"/>
<protein>
    <recommendedName>
        <fullName evidence="1">Reverse transcriptase domain-containing protein</fullName>
    </recommendedName>
</protein>
<organism evidence="2">
    <name type="scientific">Sesamum radiatum</name>
    <name type="common">Black benniseed</name>
    <dbReference type="NCBI Taxonomy" id="300843"/>
    <lineage>
        <taxon>Eukaryota</taxon>
        <taxon>Viridiplantae</taxon>
        <taxon>Streptophyta</taxon>
        <taxon>Embryophyta</taxon>
        <taxon>Tracheophyta</taxon>
        <taxon>Spermatophyta</taxon>
        <taxon>Magnoliopsida</taxon>
        <taxon>eudicotyledons</taxon>
        <taxon>Gunneridae</taxon>
        <taxon>Pentapetalae</taxon>
        <taxon>asterids</taxon>
        <taxon>lamiids</taxon>
        <taxon>Lamiales</taxon>
        <taxon>Pedaliaceae</taxon>
        <taxon>Sesamum</taxon>
    </lineage>
</organism>
<dbReference type="PANTHER" id="PTHR31635">
    <property type="entry name" value="REVERSE TRANSCRIPTASE DOMAIN-CONTAINING PROTEIN-RELATED"/>
    <property type="match status" value="1"/>
</dbReference>